<dbReference type="PROSITE" id="PS51257">
    <property type="entry name" value="PROKAR_LIPOPROTEIN"/>
    <property type="match status" value="1"/>
</dbReference>
<feature type="chain" id="PRO_5035233387" description="Lipoprotein" evidence="1">
    <location>
        <begin position="23"/>
        <end position="195"/>
    </location>
</feature>
<accession>A0A8J3GHF1</accession>
<keyword evidence="3" id="KW-1185">Reference proteome</keyword>
<feature type="signal peptide" evidence="1">
    <location>
        <begin position="1"/>
        <end position="22"/>
    </location>
</feature>
<dbReference type="EMBL" id="BMZO01000005">
    <property type="protein sequence ID" value="GHC71585.1"/>
    <property type="molecule type" value="Genomic_DNA"/>
</dbReference>
<evidence type="ECO:0000313" key="2">
    <source>
        <dbReference type="EMBL" id="GHC71585.1"/>
    </source>
</evidence>
<evidence type="ECO:0000256" key="1">
    <source>
        <dbReference type="SAM" id="SignalP"/>
    </source>
</evidence>
<gene>
    <name evidence="2" type="ORF">GCM10010136_18920</name>
</gene>
<organism evidence="2 3">
    <name type="scientific">Limoniibacter endophyticus</name>
    <dbReference type="NCBI Taxonomy" id="1565040"/>
    <lineage>
        <taxon>Bacteria</taxon>
        <taxon>Pseudomonadati</taxon>
        <taxon>Pseudomonadota</taxon>
        <taxon>Alphaproteobacteria</taxon>
        <taxon>Hyphomicrobiales</taxon>
        <taxon>Bartonellaceae</taxon>
        <taxon>Limoniibacter</taxon>
    </lineage>
</organism>
<evidence type="ECO:0000313" key="3">
    <source>
        <dbReference type="Proteomes" id="UP000641137"/>
    </source>
</evidence>
<sequence>MVSKKLELLRSCALGATALLLAACQSGGSGTALSEASGSAASQPAQAVEGQVLQSDLMGFCPQVQLREGTAYFNTYERGGEGDSSRIIYQASITDVTRSCNRANGQLNMTAAVAGRVISGPKGGAGTVSMPIRIAVVQGDQVLYSKVFQHQTAMDGSGAKQFVFTDTGISIPIPSNRNVAIFAGFDEEATKTTSR</sequence>
<comment type="caution">
    <text evidence="2">The sequence shown here is derived from an EMBL/GenBank/DDBJ whole genome shotgun (WGS) entry which is preliminary data.</text>
</comment>
<reference evidence="2" key="1">
    <citation type="journal article" date="2014" name="Int. J. Syst. Evol. Microbiol.">
        <title>Complete genome sequence of Corynebacterium casei LMG S-19264T (=DSM 44701T), isolated from a smear-ripened cheese.</title>
        <authorList>
            <consortium name="US DOE Joint Genome Institute (JGI-PGF)"/>
            <person name="Walter F."/>
            <person name="Albersmeier A."/>
            <person name="Kalinowski J."/>
            <person name="Ruckert C."/>
        </authorList>
    </citation>
    <scope>NUCLEOTIDE SEQUENCE</scope>
    <source>
        <strain evidence="2">KCTC 42097</strain>
    </source>
</reference>
<dbReference type="RefSeq" id="WP_189489732.1">
    <property type="nucleotide sequence ID" value="NZ_BMZO01000005.1"/>
</dbReference>
<dbReference type="Proteomes" id="UP000641137">
    <property type="component" value="Unassembled WGS sequence"/>
</dbReference>
<keyword evidence="1" id="KW-0732">Signal</keyword>
<proteinExistence type="predicted"/>
<protein>
    <recommendedName>
        <fullName evidence="4">Lipoprotein</fullName>
    </recommendedName>
</protein>
<reference evidence="2" key="2">
    <citation type="submission" date="2020-09" db="EMBL/GenBank/DDBJ databases">
        <authorList>
            <person name="Sun Q."/>
            <person name="Kim S."/>
        </authorList>
    </citation>
    <scope>NUCLEOTIDE SEQUENCE</scope>
    <source>
        <strain evidence="2">KCTC 42097</strain>
    </source>
</reference>
<name>A0A8J3GHF1_9HYPH</name>
<dbReference type="AlphaFoldDB" id="A0A8J3GHF1"/>
<evidence type="ECO:0008006" key="4">
    <source>
        <dbReference type="Google" id="ProtNLM"/>
    </source>
</evidence>